<dbReference type="Proteomes" id="UP000053144">
    <property type="component" value="Chromosome 1"/>
</dbReference>
<dbReference type="Gramene" id="KOM32473">
    <property type="protein sequence ID" value="KOM32473"/>
    <property type="gene ID" value="LR48_Vigan01g202900"/>
</dbReference>
<organism evidence="2 3">
    <name type="scientific">Phaseolus angularis</name>
    <name type="common">Azuki bean</name>
    <name type="synonym">Vigna angularis</name>
    <dbReference type="NCBI Taxonomy" id="3914"/>
    <lineage>
        <taxon>Eukaryota</taxon>
        <taxon>Viridiplantae</taxon>
        <taxon>Streptophyta</taxon>
        <taxon>Embryophyta</taxon>
        <taxon>Tracheophyta</taxon>
        <taxon>Spermatophyta</taxon>
        <taxon>Magnoliopsida</taxon>
        <taxon>eudicotyledons</taxon>
        <taxon>Gunneridae</taxon>
        <taxon>Pentapetalae</taxon>
        <taxon>rosids</taxon>
        <taxon>fabids</taxon>
        <taxon>Fabales</taxon>
        <taxon>Fabaceae</taxon>
        <taxon>Papilionoideae</taxon>
        <taxon>50 kb inversion clade</taxon>
        <taxon>NPAAA clade</taxon>
        <taxon>indigoferoid/millettioid clade</taxon>
        <taxon>Phaseoleae</taxon>
        <taxon>Vigna</taxon>
    </lineage>
</organism>
<feature type="chain" id="PRO_5005595190" description="Secreted protein" evidence="1">
    <location>
        <begin position="31"/>
        <end position="138"/>
    </location>
</feature>
<accession>A0A0L9TPJ0</accession>
<sequence>MAARFLEGGCWVSLLFGCLLRFSSLCRCEAEARGGGLLQMAIQSSKGFFELGLCVCDGCWSSGFSECRWLEACTILVRGGGVMWRCCGGFAGEDEGARWWLCDGGLGIDDALERTAASEDGGDSALGCHGCRMKKLAC</sequence>
<protein>
    <recommendedName>
        <fullName evidence="4">Secreted protein</fullName>
    </recommendedName>
</protein>
<evidence type="ECO:0000313" key="2">
    <source>
        <dbReference type="EMBL" id="KOM32473.1"/>
    </source>
</evidence>
<keyword evidence="1" id="KW-0732">Signal</keyword>
<evidence type="ECO:0000256" key="1">
    <source>
        <dbReference type="SAM" id="SignalP"/>
    </source>
</evidence>
<gene>
    <name evidence="2" type="ORF">LR48_Vigan01g202900</name>
</gene>
<dbReference type="EMBL" id="CM003371">
    <property type="protein sequence ID" value="KOM32473.1"/>
    <property type="molecule type" value="Genomic_DNA"/>
</dbReference>
<name>A0A0L9TPJ0_PHAAN</name>
<proteinExistence type="predicted"/>
<feature type="signal peptide" evidence="1">
    <location>
        <begin position="1"/>
        <end position="30"/>
    </location>
</feature>
<evidence type="ECO:0000313" key="3">
    <source>
        <dbReference type="Proteomes" id="UP000053144"/>
    </source>
</evidence>
<dbReference type="AlphaFoldDB" id="A0A0L9TPJ0"/>
<dbReference type="PROSITE" id="PS51257">
    <property type="entry name" value="PROKAR_LIPOPROTEIN"/>
    <property type="match status" value="1"/>
</dbReference>
<reference evidence="3" key="1">
    <citation type="journal article" date="2015" name="Proc. Natl. Acad. Sci. U.S.A.">
        <title>Genome sequencing of adzuki bean (Vigna angularis) provides insight into high starch and low fat accumulation and domestication.</title>
        <authorList>
            <person name="Yang K."/>
            <person name="Tian Z."/>
            <person name="Chen C."/>
            <person name="Luo L."/>
            <person name="Zhao B."/>
            <person name="Wang Z."/>
            <person name="Yu L."/>
            <person name="Li Y."/>
            <person name="Sun Y."/>
            <person name="Li W."/>
            <person name="Chen Y."/>
            <person name="Li Y."/>
            <person name="Zhang Y."/>
            <person name="Ai D."/>
            <person name="Zhao J."/>
            <person name="Shang C."/>
            <person name="Ma Y."/>
            <person name="Wu B."/>
            <person name="Wang M."/>
            <person name="Gao L."/>
            <person name="Sun D."/>
            <person name="Zhang P."/>
            <person name="Guo F."/>
            <person name="Wang W."/>
            <person name="Li Y."/>
            <person name="Wang J."/>
            <person name="Varshney R.K."/>
            <person name="Wang J."/>
            <person name="Ling H.Q."/>
            <person name="Wan P."/>
        </authorList>
    </citation>
    <scope>NUCLEOTIDE SEQUENCE</scope>
    <source>
        <strain evidence="3">cv. Jingnong 6</strain>
    </source>
</reference>
<evidence type="ECO:0008006" key="4">
    <source>
        <dbReference type="Google" id="ProtNLM"/>
    </source>
</evidence>